<feature type="domain" description="Glycosyltransferase subfamily 4-like N-terminal" evidence="1">
    <location>
        <begin position="16"/>
        <end position="207"/>
    </location>
</feature>
<dbReference type="Proteomes" id="UP001309705">
    <property type="component" value="Unassembled WGS sequence"/>
</dbReference>
<dbReference type="Pfam" id="PF13692">
    <property type="entry name" value="Glyco_trans_1_4"/>
    <property type="match status" value="1"/>
</dbReference>
<keyword evidence="3" id="KW-1185">Reference proteome</keyword>
<dbReference type="RefSeq" id="WP_327617224.1">
    <property type="nucleotide sequence ID" value="NZ_JAYWTM010000004.1"/>
</dbReference>
<accession>A0ABU6JNZ3</accession>
<evidence type="ECO:0000313" key="3">
    <source>
        <dbReference type="Proteomes" id="UP001309705"/>
    </source>
</evidence>
<evidence type="ECO:0000313" key="2">
    <source>
        <dbReference type="EMBL" id="MEC5342064.1"/>
    </source>
</evidence>
<protein>
    <submittedName>
        <fullName evidence="2">Glycosyltransferase family 4 protein</fullName>
    </submittedName>
</protein>
<dbReference type="CDD" id="cd03823">
    <property type="entry name" value="GT4_ExpE7-like"/>
    <property type="match status" value="1"/>
</dbReference>
<dbReference type="InterPro" id="IPR028098">
    <property type="entry name" value="Glyco_trans_4-like_N"/>
</dbReference>
<dbReference type="EMBL" id="JAYWTM010000004">
    <property type="protein sequence ID" value="MEC5342064.1"/>
    <property type="molecule type" value="Genomic_DNA"/>
</dbReference>
<dbReference type="PANTHER" id="PTHR12526">
    <property type="entry name" value="GLYCOSYLTRANSFERASE"/>
    <property type="match status" value="1"/>
</dbReference>
<dbReference type="PANTHER" id="PTHR12526:SF630">
    <property type="entry name" value="GLYCOSYLTRANSFERASE"/>
    <property type="match status" value="1"/>
</dbReference>
<reference evidence="2 3" key="1">
    <citation type="journal article" date="2017" name="Int. J. Syst. Evol. Microbiol.">
        <title>Brenneria populi subsp. brevivirga subsp. nov. isolated from symptomatic bark of Populus x euramericana canker, and description of Brenneria populi subsp. populi subsp. nov.</title>
        <authorList>
            <person name="Zheng M.H."/>
            <person name="Piao C.G."/>
            <person name="Xue H."/>
            <person name="Guo M.W."/>
            <person name="Li Y."/>
        </authorList>
    </citation>
    <scope>NUCLEOTIDE SEQUENCE [LARGE SCALE GENOMIC DNA]</scope>
    <source>
        <strain evidence="2 3">D9-5</strain>
    </source>
</reference>
<organism evidence="2 3">
    <name type="scientific">Brenneria populi</name>
    <dbReference type="NCBI Taxonomy" id="1505588"/>
    <lineage>
        <taxon>Bacteria</taxon>
        <taxon>Pseudomonadati</taxon>
        <taxon>Pseudomonadota</taxon>
        <taxon>Gammaproteobacteria</taxon>
        <taxon>Enterobacterales</taxon>
        <taxon>Pectobacteriaceae</taxon>
        <taxon>Brenneria</taxon>
    </lineage>
</organism>
<sequence>MKILIFNTLYYPQKLGGAEVSVQLLAETLVEMGHEVKVVSLVNDPNISNNNVNGVHCQYYPIPNIYWPFGNIKVNLIKKLAWHILDCFNIKSYFIALNEIKTFNPDVIHTNNLAGWSVSVWSASKRYNKKVVHTTRDYYLIHPNSTLFKNGKIVDDGSFLVNLINFPKKLASKNVDVFVGISDFIRNIHLRNNFFIKAESKTIYNSVIPVIKNKLVHENDVCKRRIGFIGRLTKEKGFDVFCHMAKSLKDNDKYKFIAAGDFMGENSEIYINAKKTGVDLLGYISLENFLEMTDIVILPIKWNEPFGRVVVECVLSGKIVISTPVGGITELSRILPNIYLTANIEEDFTKFLDIGAMPVTEMEKGIFDEKNIANKYIDAYFSSM</sequence>
<dbReference type="Pfam" id="PF13439">
    <property type="entry name" value="Glyco_transf_4"/>
    <property type="match status" value="1"/>
</dbReference>
<dbReference type="Gene3D" id="3.40.50.2000">
    <property type="entry name" value="Glycogen Phosphorylase B"/>
    <property type="match status" value="2"/>
</dbReference>
<dbReference type="SUPFAM" id="SSF53756">
    <property type="entry name" value="UDP-Glycosyltransferase/glycogen phosphorylase"/>
    <property type="match status" value="1"/>
</dbReference>
<name>A0ABU6JNZ3_9GAMM</name>
<proteinExistence type="predicted"/>
<gene>
    <name evidence="2" type="ORF">VSX58_05480</name>
</gene>
<evidence type="ECO:0000259" key="1">
    <source>
        <dbReference type="Pfam" id="PF13439"/>
    </source>
</evidence>
<comment type="caution">
    <text evidence="2">The sequence shown here is derived from an EMBL/GenBank/DDBJ whole genome shotgun (WGS) entry which is preliminary data.</text>
</comment>